<dbReference type="InterPro" id="IPR002173">
    <property type="entry name" value="Carboh/pur_kinase_PfkB_CS"/>
</dbReference>
<comment type="catalytic activity">
    <reaction evidence="12">
        <text>D-ribose + ATP = D-ribose 5-phosphate + ADP + H(+)</text>
        <dbReference type="Rhea" id="RHEA:13697"/>
        <dbReference type="ChEBI" id="CHEBI:15378"/>
        <dbReference type="ChEBI" id="CHEBI:30616"/>
        <dbReference type="ChEBI" id="CHEBI:47013"/>
        <dbReference type="ChEBI" id="CHEBI:78346"/>
        <dbReference type="ChEBI" id="CHEBI:456216"/>
        <dbReference type="EC" id="2.7.1.15"/>
    </reaction>
</comment>
<evidence type="ECO:0000256" key="12">
    <source>
        <dbReference type="HAMAP-Rule" id="MF_01987"/>
    </source>
</evidence>
<feature type="binding site" evidence="12">
    <location>
        <position position="275"/>
    </location>
    <ligand>
        <name>K(+)</name>
        <dbReference type="ChEBI" id="CHEBI:29103"/>
    </ligand>
</feature>
<evidence type="ECO:0000259" key="13">
    <source>
        <dbReference type="Pfam" id="PF00294"/>
    </source>
</evidence>
<feature type="binding site" evidence="12">
    <location>
        <begin position="213"/>
        <end position="218"/>
    </location>
    <ligand>
        <name>ATP</name>
        <dbReference type="ChEBI" id="CHEBI:30616"/>
    </ligand>
</feature>
<evidence type="ECO:0000313" key="15">
    <source>
        <dbReference type="Proteomes" id="UP000824135"/>
    </source>
</evidence>
<evidence type="ECO:0000256" key="5">
    <source>
        <dbReference type="ARBA" id="ARBA00022723"/>
    </source>
</evidence>
<feature type="binding site" evidence="12">
    <location>
        <begin position="244"/>
        <end position="245"/>
    </location>
    <ligand>
        <name>ATP</name>
        <dbReference type="ChEBI" id="CHEBI:30616"/>
    </ligand>
</feature>
<gene>
    <name evidence="12 14" type="primary">rbsK</name>
    <name evidence="14" type="ORF">H9728_06145</name>
</gene>
<dbReference type="AlphaFoldDB" id="A0A9D1ZC04"/>
<keyword evidence="11 12" id="KW-0119">Carbohydrate metabolism</keyword>
<dbReference type="CDD" id="cd01174">
    <property type="entry name" value="ribokinase"/>
    <property type="match status" value="1"/>
</dbReference>
<evidence type="ECO:0000256" key="3">
    <source>
        <dbReference type="ARBA" id="ARBA00016943"/>
    </source>
</evidence>
<proteinExistence type="inferred from homology"/>
<evidence type="ECO:0000256" key="4">
    <source>
        <dbReference type="ARBA" id="ARBA00022679"/>
    </source>
</evidence>
<comment type="subcellular location">
    <subcellularLocation>
        <location evidence="12">Cytoplasm</location>
    </subcellularLocation>
</comment>
<feature type="binding site" evidence="12">
    <location>
        <position position="284"/>
    </location>
    <ligand>
        <name>K(+)</name>
        <dbReference type="ChEBI" id="CHEBI:29103"/>
    </ligand>
</feature>
<evidence type="ECO:0000256" key="11">
    <source>
        <dbReference type="ARBA" id="ARBA00023277"/>
    </source>
</evidence>
<comment type="cofactor">
    <cofactor evidence="12">
        <name>Mg(2+)</name>
        <dbReference type="ChEBI" id="CHEBI:18420"/>
    </cofactor>
    <text evidence="12">Requires a divalent cation, most likely magnesium in vivo, as an electrophilic catalyst to aid phosphoryl group transfer. It is the chelate of the metal and the nucleotide that is the actual substrate.</text>
</comment>
<comment type="subunit">
    <text evidence="12">Homodimer.</text>
</comment>
<dbReference type="PANTHER" id="PTHR10584:SF166">
    <property type="entry name" value="RIBOKINASE"/>
    <property type="match status" value="1"/>
</dbReference>
<feature type="binding site" evidence="12">
    <location>
        <position position="241"/>
    </location>
    <ligand>
        <name>K(+)</name>
        <dbReference type="ChEBI" id="CHEBI:29103"/>
    </ligand>
</feature>
<dbReference type="GO" id="GO:0046872">
    <property type="term" value="F:metal ion binding"/>
    <property type="evidence" value="ECO:0007669"/>
    <property type="project" value="UniProtKB-KW"/>
</dbReference>
<dbReference type="GO" id="GO:0019303">
    <property type="term" value="P:D-ribose catabolic process"/>
    <property type="evidence" value="ECO:0007669"/>
    <property type="project" value="UniProtKB-UniRule"/>
</dbReference>
<feature type="active site" description="Proton acceptor" evidence="12">
    <location>
        <position position="245"/>
    </location>
</feature>
<evidence type="ECO:0000256" key="9">
    <source>
        <dbReference type="ARBA" id="ARBA00022842"/>
    </source>
</evidence>
<feature type="binding site" evidence="12">
    <location>
        <position position="280"/>
    </location>
    <ligand>
        <name>K(+)</name>
        <dbReference type="ChEBI" id="CHEBI:29103"/>
    </ligand>
</feature>
<dbReference type="InterPro" id="IPR002139">
    <property type="entry name" value="Ribo/fructo_kinase"/>
</dbReference>
<feature type="binding site" evidence="12">
    <location>
        <position position="239"/>
    </location>
    <ligand>
        <name>K(+)</name>
        <dbReference type="ChEBI" id="CHEBI:29103"/>
    </ligand>
</feature>
<keyword evidence="9 12" id="KW-0460">Magnesium</keyword>
<keyword evidence="6 12" id="KW-0547">Nucleotide-binding</keyword>
<dbReference type="EMBL" id="DXCO01000038">
    <property type="protein sequence ID" value="HIY78608.1"/>
    <property type="molecule type" value="Genomic_DNA"/>
</dbReference>
<dbReference type="HAMAP" id="MF_01987">
    <property type="entry name" value="Ribokinase"/>
    <property type="match status" value="1"/>
</dbReference>
<comment type="similarity">
    <text evidence="12">Belongs to the carbohydrate kinase PfkB family. Ribokinase subfamily.</text>
</comment>
<evidence type="ECO:0000313" key="14">
    <source>
        <dbReference type="EMBL" id="HIY78608.1"/>
    </source>
</evidence>
<keyword evidence="8 12" id="KW-0067">ATP-binding</keyword>
<name>A0A9D1ZC04_9FIRM</name>
<keyword evidence="12" id="KW-0963">Cytoplasm</keyword>
<accession>A0A9D1ZC04</accession>
<comment type="function">
    <text evidence="12">Catalyzes the phosphorylation of ribose at O-5 in a reaction requiring ATP and magnesium. The resulting D-ribose-5-phosphate can then be used either for sythesis of nucleotides, histidine, and tryptophan, or as a component of the pentose phosphate pathway.</text>
</comment>
<dbReference type="Pfam" id="PF00294">
    <property type="entry name" value="PfkB"/>
    <property type="match status" value="1"/>
</dbReference>
<dbReference type="GO" id="GO:0005829">
    <property type="term" value="C:cytosol"/>
    <property type="evidence" value="ECO:0007669"/>
    <property type="project" value="TreeGrafter"/>
</dbReference>
<feature type="binding site" evidence="12">
    <location>
        <position position="278"/>
    </location>
    <ligand>
        <name>K(+)</name>
        <dbReference type="ChEBI" id="CHEBI:29103"/>
    </ligand>
</feature>
<reference evidence="14" key="1">
    <citation type="journal article" date="2021" name="PeerJ">
        <title>Extensive microbial diversity within the chicken gut microbiome revealed by metagenomics and culture.</title>
        <authorList>
            <person name="Gilroy R."/>
            <person name="Ravi A."/>
            <person name="Getino M."/>
            <person name="Pursley I."/>
            <person name="Horton D.L."/>
            <person name="Alikhan N.F."/>
            <person name="Baker D."/>
            <person name="Gharbi K."/>
            <person name="Hall N."/>
            <person name="Watson M."/>
            <person name="Adriaenssens E.M."/>
            <person name="Foster-Nyarko E."/>
            <person name="Jarju S."/>
            <person name="Secka A."/>
            <person name="Antonio M."/>
            <person name="Oren A."/>
            <person name="Chaudhuri R.R."/>
            <person name="La Ragione R."/>
            <person name="Hildebrand F."/>
            <person name="Pallen M.J."/>
        </authorList>
    </citation>
    <scope>NUCLEOTIDE SEQUENCE</scope>
    <source>
        <strain evidence="14">CHK199-9574</strain>
    </source>
</reference>
<keyword evidence="7 12" id="KW-0418">Kinase</keyword>
<evidence type="ECO:0000256" key="1">
    <source>
        <dbReference type="ARBA" id="ARBA00005380"/>
    </source>
</evidence>
<comment type="activity regulation">
    <text evidence="12">Activated by a monovalent cation that binds near, but not in, the active site. The most likely occupant of the site in vivo is potassium. Ion binding induces a conformational change that may alter substrate affinity.</text>
</comment>
<dbReference type="PRINTS" id="PR00990">
    <property type="entry name" value="RIBOKINASE"/>
</dbReference>
<dbReference type="PROSITE" id="PS00584">
    <property type="entry name" value="PFKB_KINASES_2"/>
    <property type="match status" value="1"/>
</dbReference>
<evidence type="ECO:0000256" key="6">
    <source>
        <dbReference type="ARBA" id="ARBA00022741"/>
    </source>
</evidence>
<reference evidence="14" key="2">
    <citation type="submission" date="2021-04" db="EMBL/GenBank/DDBJ databases">
        <authorList>
            <person name="Gilroy R."/>
        </authorList>
    </citation>
    <scope>NUCLEOTIDE SEQUENCE</scope>
    <source>
        <strain evidence="14">CHK199-9574</strain>
    </source>
</reference>
<comment type="caution">
    <text evidence="14">The sequence shown here is derived from an EMBL/GenBank/DDBJ whole genome shotgun (WGS) entry which is preliminary data.</text>
</comment>
<dbReference type="GO" id="GO:0004747">
    <property type="term" value="F:ribokinase activity"/>
    <property type="evidence" value="ECO:0007669"/>
    <property type="project" value="UniProtKB-UniRule"/>
</dbReference>
<dbReference type="GO" id="GO:0005524">
    <property type="term" value="F:ATP binding"/>
    <property type="evidence" value="ECO:0007669"/>
    <property type="project" value="UniProtKB-UniRule"/>
</dbReference>
<comment type="caution">
    <text evidence="12">Lacks conserved residue(s) required for the propagation of feature annotation.</text>
</comment>
<protein>
    <recommendedName>
        <fullName evidence="3 12">Ribokinase</fullName>
        <shortName evidence="12">RK</shortName>
        <ecNumber evidence="2 12">2.7.1.15</ecNumber>
    </recommendedName>
</protein>
<comment type="pathway">
    <text evidence="12">Carbohydrate metabolism; D-ribose degradation; D-ribose 5-phosphate from beta-D-ribopyranose: step 2/2.</text>
</comment>
<dbReference type="Proteomes" id="UP000824135">
    <property type="component" value="Unassembled WGS sequence"/>
</dbReference>
<dbReference type="InterPro" id="IPR011611">
    <property type="entry name" value="PfkB_dom"/>
</dbReference>
<feature type="binding site" evidence="12">
    <location>
        <position position="183"/>
    </location>
    <ligand>
        <name>ATP</name>
        <dbReference type="ChEBI" id="CHEBI:30616"/>
    </ligand>
</feature>
<feature type="domain" description="Carbohydrate kinase PfkB" evidence="13">
    <location>
        <begin position="2"/>
        <end position="287"/>
    </location>
</feature>
<keyword evidence="10 12" id="KW-0630">Potassium</keyword>
<dbReference type="PANTHER" id="PTHR10584">
    <property type="entry name" value="SUGAR KINASE"/>
    <property type="match status" value="1"/>
</dbReference>
<keyword evidence="5 12" id="KW-0479">Metal-binding</keyword>
<organism evidence="14 15">
    <name type="scientific">Candidatus Borkfalkia excrementavium</name>
    <dbReference type="NCBI Taxonomy" id="2838505"/>
    <lineage>
        <taxon>Bacteria</taxon>
        <taxon>Bacillati</taxon>
        <taxon>Bacillota</taxon>
        <taxon>Clostridia</taxon>
        <taxon>Christensenellales</taxon>
        <taxon>Christensenellaceae</taxon>
        <taxon>Candidatus Borkfalkia</taxon>
    </lineage>
</organism>
<dbReference type="InterPro" id="IPR011877">
    <property type="entry name" value="Ribokinase"/>
</dbReference>
<sequence length="293" mass="30501">MGKVFVIGSINMDLVIGAERLPQIGETVRGSGFFVNPGGKGANQAVAAKKLGGDVRFCARVGEDMFGKALTDGLKGYGVDTQFVRAVGGAESGTAVITVVGGNNCIILSAGANALVDARAVDDCLCGAQKGDILLVQMEIDKETVLYALKRGREIGTVNIVNPAPAQDFPEAILPYTDVLIPNETEARTLCGKEDLNECARTLAEKAGKVIITLGDKGCLYAGGEREEVIPCPKAKAVDTTAAGDTFCGALAARLSKGEPFDRAIRFALAAATIAVTRKGAQQSIPNEEEVIV</sequence>
<evidence type="ECO:0000256" key="8">
    <source>
        <dbReference type="ARBA" id="ARBA00022840"/>
    </source>
</evidence>
<dbReference type="SUPFAM" id="SSF53613">
    <property type="entry name" value="Ribokinase-like"/>
    <property type="match status" value="1"/>
</dbReference>
<evidence type="ECO:0000256" key="10">
    <source>
        <dbReference type="ARBA" id="ARBA00022958"/>
    </source>
</evidence>
<evidence type="ECO:0000256" key="2">
    <source>
        <dbReference type="ARBA" id="ARBA00012035"/>
    </source>
</evidence>
<feature type="binding site" evidence="12">
    <location>
        <begin position="39"/>
        <end position="43"/>
    </location>
    <ligand>
        <name>substrate</name>
    </ligand>
</feature>
<feature type="binding site" evidence="12">
    <location>
        <position position="245"/>
    </location>
    <ligand>
        <name>substrate</name>
    </ligand>
</feature>
<feature type="binding site" evidence="12">
    <location>
        <position position="139"/>
    </location>
    <ligand>
        <name>substrate</name>
    </ligand>
</feature>
<dbReference type="Gene3D" id="3.40.1190.20">
    <property type="match status" value="1"/>
</dbReference>
<comment type="similarity">
    <text evidence="1">Belongs to the carbohydrate kinase pfkB family.</text>
</comment>
<feature type="binding site" evidence="12">
    <location>
        <begin position="11"/>
        <end position="13"/>
    </location>
    <ligand>
        <name>substrate</name>
    </ligand>
</feature>
<evidence type="ECO:0000256" key="7">
    <source>
        <dbReference type="ARBA" id="ARBA00022777"/>
    </source>
</evidence>
<dbReference type="EC" id="2.7.1.15" evidence="2 12"/>
<keyword evidence="4 12" id="KW-0808">Transferase</keyword>
<dbReference type="InterPro" id="IPR029056">
    <property type="entry name" value="Ribokinase-like"/>
</dbReference>
<dbReference type="NCBIfam" id="TIGR02152">
    <property type="entry name" value="D_ribokin_bact"/>
    <property type="match status" value="1"/>
</dbReference>